<protein>
    <submittedName>
        <fullName evidence="5">Chromosome partitioning protein, ParB family</fullName>
    </submittedName>
</protein>
<dbReference type="GO" id="GO:0005694">
    <property type="term" value="C:chromosome"/>
    <property type="evidence" value="ECO:0007669"/>
    <property type="project" value="TreeGrafter"/>
</dbReference>
<feature type="region of interest" description="Disordered" evidence="3">
    <location>
        <begin position="38"/>
        <end position="57"/>
    </location>
</feature>
<evidence type="ECO:0000256" key="2">
    <source>
        <dbReference type="ARBA" id="ARBA00022829"/>
    </source>
</evidence>
<dbReference type="InterPro" id="IPR003115">
    <property type="entry name" value="ParB_N"/>
</dbReference>
<dbReference type="InterPro" id="IPR004437">
    <property type="entry name" value="ParB/RepB/Spo0J"/>
</dbReference>
<dbReference type="InterPro" id="IPR036086">
    <property type="entry name" value="ParB/Sulfiredoxin_sf"/>
</dbReference>
<dbReference type="EMBL" id="FQZK01000046">
    <property type="protein sequence ID" value="SHK94547.1"/>
    <property type="molecule type" value="Genomic_DNA"/>
</dbReference>
<accession>A0A1M6WLE8</accession>
<dbReference type="InterPro" id="IPR050336">
    <property type="entry name" value="Chromosome_partition/occlusion"/>
</dbReference>
<dbReference type="Gene3D" id="1.10.10.2830">
    <property type="match status" value="1"/>
</dbReference>
<comment type="similarity">
    <text evidence="1">Belongs to the ParB family.</text>
</comment>
<name>A0A1M6WLE8_9ACTN</name>
<dbReference type="SMART" id="SM00470">
    <property type="entry name" value="ParB"/>
    <property type="match status" value="1"/>
</dbReference>
<reference evidence="5 6" key="1">
    <citation type="submission" date="2016-11" db="EMBL/GenBank/DDBJ databases">
        <authorList>
            <person name="Jaros S."/>
            <person name="Januszkiewicz K."/>
            <person name="Wedrychowicz H."/>
        </authorList>
    </citation>
    <scope>NUCLEOTIDE SEQUENCE [LARGE SCALE GENOMIC DNA]</scope>
    <source>
        <strain evidence="5 6">CGMCC 4.5723</strain>
    </source>
</reference>
<dbReference type="InterPro" id="IPR041468">
    <property type="entry name" value="HTH_ParB/Spo0J"/>
</dbReference>
<dbReference type="SUPFAM" id="SSF110849">
    <property type="entry name" value="ParB/Sulfiredoxin"/>
    <property type="match status" value="1"/>
</dbReference>
<evidence type="ECO:0000256" key="1">
    <source>
        <dbReference type="ARBA" id="ARBA00006295"/>
    </source>
</evidence>
<feature type="domain" description="ParB-like N-terminal" evidence="4">
    <location>
        <begin position="39"/>
        <end position="147"/>
    </location>
</feature>
<dbReference type="Pfam" id="PF17762">
    <property type="entry name" value="HTH_ParB"/>
    <property type="match status" value="1"/>
</dbReference>
<proteinExistence type="inferred from homology"/>
<evidence type="ECO:0000313" key="5">
    <source>
        <dbReference type="EMBL" id="SHK94547.1"/>
    </source>
</evidence>
<dbReference type="AlphaFoldDB" id="A0A1M6WLE8"/>
<evidence type="ECO:0000256" key="3">
    <source>
        <dbReference type="SAM" id="MobiDB-lite"/>
    </source>
</evidence>
<organism evidence="5 6">
    <name type="scientific">Nocardiopsis flavescens</name>
    <dbReference type="NCBI Taxonomy" id="758803"/>
    <lineage>
        <taxon>Bacteria</taxon>
        <taxon>Bacillati</taxon>
        <taxon>Actinomycetota</taxon>
        <taxon>Actinomycetes</taxon>
        <taxon>Streptosporangiales</taxon>
        <taxon>Nocardiopsidaceae</taxon>
        <taxon>Nocardiopsis</taxon>
    </lineage>
</organism>
<dbReference type="PANTHER" id="PTHR33375">
    <property type="entry name" value="CHROMOSOME-PARTITIONING PROTEIN PARB-RELATED"/>
    <property type="match status" value="1"/>
</dbReference>
<dbReference type="STRING" id="758803.SAMN05421803_1469"/>
<evidence type="ECO:0000313" key="6">
    <source>
        <dbReference type="Proteomes" id="UP000184452"/>
    </source>
</evidence>
<sequence>MSKADKLGKSSSFGAAGQARSARRQLISQAVGEAPVDPARVPLSQLAGNPENPRESLGNLDELAASLAEQGLLQPLHVLPRRAYLEVHPEHEAAIGEAVFVVVNGNRRLAAARQAGLEAVAVHVRGPRGADGESEVSLRAAVLAENIHRQDLHPLEEAQEIDKLLGLGLNRSQTASLLGKSNGWVTQRLILLDLHTDLQKLLRSGELKLAEARELGKLPPEEQLAAHQERAAEFYRVKTGEHSQQNTEAAPEPQPSPTRQPPKKAGSPSVPQPGRTGRPEQLTLDLQWDEPEALADQLYTELSAGLDSDQLRRLAKALLDRL</sequence>
<evidence type="ECO:0000259" key="4">
    <source>
        <dbReference type="SMART" id="SM00470"/>
    </source>
</evidence>
<dbReference type="RefSeq" id="WP_073384387.1">
    <property type="nucleotide sequence ID" value="NZ_FQZK01000046.1"/>
</dbReference>
<gene>
    <name evidence="5" type="ORF">SAMN05421803_1469</name>
</gene>
<keyword evidence="2" id="KW-0159">Chromosome partition</keyword>
<dbReference type="GO" id="GO:0007059">
    <property type="term" value="P:chromosome segregation"/>
    <property type="evidence" value="ECO:0007669"/>
    <property type="project" value="UniProtKB-KW"/>
</dbReference>
<feature type="compositionally biased region" description="Low complexity" evidence="3">
    <location>
        <begin position="10"/>
        <end position="20"/>
    </location>
</feature>
<dbReference type="GO" id="GO:0045881">
    <property type="term" value="P:positive regulation of sporulation resulting in formation of a cellular spore"/>
    <property type="evidence" value="ECO:0007669"/>
    <property type="project" value="TreeGrafter"/>
</dbReference>
<dbReference type="PANTHER" id="PTHR33375:SF1">
    <property type="entry name" value="CHROMOSOME-PARTITIONING PROTEIN PARB-RELATED"/>
    <property type="match status" value="1"/>
</dbReference>
<feature type="region of interest" description="Disordered" evidence="3">
    <location>
        <begin position="1"/>
        <end position="33"/>
    </location>
</feature>
<dbReference type="NCBIfam" id="TIGR00180">
    <property type="entry name" value="parB_part"/>
    <property type="match status" value="1"/>
</dbReference>
<dbReference type="Proteomes" id="UP000184452">
    <property type="component" value="Unassembled WGS sequence"/>
</dbReference>
<keyword evidence="6" id="KW-1185">Reference proteome</keyword>
<dbReference type="SUPFAM" id="SSF109709">
    <property type="entry name" value="KorB DNA-binding domain-like"/>
    <property type="match status" value="1"/>
</dbReference>
<dbReference type="GO" id="GO:0003677">
    <property type="term" value="F:DNA binding"/>
    <property type="evidence" value="ECO:0007669"/>
    <property type="project" value="InterPro"/>
</dbReference>
<dbReference type="Gene3D" id="3.90.1530.30">
    <property type="match status" value="1"/>
</dbReference>
<feature type="region of interest" description="Disordered" evidence="3">
    <location>
        <begin position="238"/>
        <end position="289"/>
    </location>
</feature>
<dbReference type="Pfam" id="PF02195">
    <property type="entry name" value="ParB_N"/>
    <property type="match status" value="1"/>
</dbReference>